<evidence type="ECO:0000313" key="9">
    <source>
        <dbReference type="Proteomes" id="UP000274504"/>
    </source>
</evidence>
<keyword evidence="4" id="KW-0560">Oxidoreductase</keyword>
<feature type="binding site" evidence="5">
    <location>
        <position position="288"/>
    </location>
    <ligand>
        <name>FAD</name>
        <dbReference type="ChEBI" id="CHEBI:57692"/>
    </ligand>
</feature>
<dbReference type="GO" id="GO:0005739">
    <property type="term" value="C:mitochondrion"/>
    <property type="evidence" value="ECO:0007669"/>
    <property type="project" value="TreeGrafter"/>
</dbReference>
<dbReference type="AlphaFoldDB" id="A0A0R3SIZ6"/>
<dbReference type="GO" id="GO:0016491">
    <property type="term" value="F:oxidoreductase activity"/>
    <property type="evidence" value="ECO:0007669"/>
    <property type="project" value="UniProtKB-KW"/>
</dbReference>
<keyword evidence="6" id="KW-0472">Membrane</keyword>
<comment type="cofactor">
    <cofactor evidence="1 5">
        <name>FAD</name>
        <dbReference type="ChEBI" id="CHEBI:57692"/>
    </cofactor>
</comment>
<feature type="binding site" evidence="5">
    <location>
        <position position="286"/>
    </location>
    <ligand>
        <name>FAD</name>
        <dbReference type="ChEBI" id="CHEBI:57692"/>
    </ligand>
</feature>
<accession>A0A0R3SIZ6</accession>
<evidence type="ECO:0000259" key="7">
    <source>
        <dbReference type="Pfam" id="PF00970"/>
    </source>
</evidence>
<feature type="transmembrane region" description="Helical" evidence="6">
    <location>
        <begin position="57"/>
        <end position="83"/>
    </location>
</feature>
<dbReference type="OrthoDB" id="6270973at2759"/>
<dbReference type="SUPFAM" id="SSF63380">
    <property type="entry name" value="Riboflavin synthase domain-like"/>
    <property type="match status" value="1"/>
</dbReference>
<evidence type="ECO:0000256" key="2">
    <source>
        <dbReference type="ARBA" id="ARBA00022630"/>
    </source>
</evidence>
<dbReference type="InterPro" id="IPR001834">
    <property type="entry name" value="CBR-like"/>
</dbReference>
<evidence type="ECO:0000256" key="5">
    <source>
        <dbReference type="PIRSR" id="PIRSR601834-1"/>
    </source>
</evidence>
<evidence type="ECO:0000256" key="6">
    <source>
        <dbReference type="SAM" id="Phobius"/>
    </source>
</evidence>
<evidence type="ECO:0000313" key="8">
    <source>
        <dbReference type="EMBL" id="VDL57147.1"/>
    </source>
</evidence>
<evidence type="ECO:0000313" key="10">
    <source>
        <dbReference type="WBParaSite" id="HDID_0000491101-mRNA-1"/>
    </source>
</evidence>
<evidence type="ECO:0000256" key="4">
    <source>
        <dbReference type="ARBA" id="ARBA00023002"/>
    </source>
</evidence>
<feature type="binding site" evidence="5">
    <location>
        <position position="287"/>
    </location>
    <ligand>
        <name>FAD</name>
        <dbReference type="ChEBI" id="CHEBI:57692"/>
    </ligand>
</feature>
<dbReference type="InterPro" id="IPR017938">
    <property type="entry name" value="Riboflavin_synthase-like_b-brl"/>
</dbReference>
<dbReference type="PANTHER" id="PTHR19370">
    <property type="entry name" value="NADH-CYTOCHROME B5 REDUCTASE"/>
    <property type="match status" value="1"/>
</dbReference>
<dbReference type="Proteomes" id="UP000274504">
    <property type="component" value="Unassembled WGS sequence"/>
</dbReference>
<dbReference type="PANTHER" id="PTHR19370:SF185">
    <property type="entry name" value="NADH-CYTOCHROME B5 REDUCTASE"/>
    <property type="match status" value="1"/>
</dbReference>
<protein>
    <submittedName>
        <fullName evidence="10">FAD_binding_6 domain-containing protein</fullName>
    </submittedName>
</protein>
<feature type="binding site" evidence="5">
    <location>
        <position position="305"/>
    </location>
    <ligand>
        <name>FAD</name>
        <dbReference type="ChEBI" id="CHEBI:57692"/>
    </ligand>
</feature>
<dbReference type="STRING" id="6216.A0A0R3SIZ6"/>
<evidence type="ECO:0000256" key="3">
    <source>
        <dbReference type="ARBA" id="ARBA00022827"/>
    </source>
</evidence>
<dbReference type="WBParaSite" id="HDID_0000491101-mRNA-1">
    <property type="protein sequence ID" value="HDID_0000491101-mRNA-1"/>
    <property type="gene ID" value="HDID_0000491101"/>
</dbReference>
<keyword evidence="2 5" id="KW-0285">Flavoprotein</keyword>
<feature type="domain" description="Flavoprotein pyridine nucleotide cytochrome reductase-like FAD-binding" evidence="7">
    <location>
        <begin position="239"/>
        <end position="305"/>
    </location>
</feature>
<dbReference type="GO" id="GO:0071949">
    <property type="term" value="F:FAD binding"/>
    <property type="evidence" value="ECO:0007669"/>
    <property type="project" value="TreeGrafter"/>
</dbReference>
<reference evidence="10" key="1">
    <citation type="submission" date="2017-02" db="UniProtKB">
        <authorList>
            <consortium name="WormBaseParasite"/>
        </authorList>
    </citation>
    <scope>IDENTIFICATION</scope>
</reference>
<reference evidence="8 9" key="2">
    <citation type="submission" date="2018-11" db="EMBL/GenBank/DDBJ databases">
        <authorList>
            <consortium name="Pathogen Informatics"/>
        </authorList>
    </citation>
    <scope>NUCLEOTIDE SEQUENCE [LARGE SCALE GENOMIC DNA]</scope>
</reference>
<feature type="transmembrane region" description="Helical" evidence="6">
    <location>
        <begin position="201"/>
        <end position="222"/>
    </location>
</feature>
<name>A0A0R3SIZ6_HYMDI</name>
<sequence length="305" mass="35157">MNSKESLLIDPLYPSLEEYAQDFDYDLLGQSVKLSTRFFADPRTHIEWWVHEQHAEIIIIGTSLMLALLILLFIKIFVLEWIINAFRSLKYFLTLRGIKKKYLKKEDTDADDFVADAYRKIVANQRLHKYVGTTDLFEYEGGRFNWEAIRDTGLAYEELIKSAEYNRKCCQLEGRVPCPYHELARTEVKEFFLDQCICQQISVAAGITVLALAGGLVFKFVFKKSGHKYLQGQNIKLPLRLVDKEVITHDTNLYTFGFPAHNDILGLPVGGCVRLHARIKGEDVSRPYTPVTLDDFKGYVKFLVK</sequence>
<keyword evidence="6" id="KW-1133">Transmembrane helix</keyword>
<evidence type="ECO:0000256" key="1">
    <source>
        <dbReference type="ARBA" id="ARBA00001974"/>
    </source>
</evidence>
<keyword evidence="6" id="KW-0812">Transmembrane</keyword>
<dbReference type="InterPro" id="IPR008333">
    <property type="entry name" value="Cbr1-like_FAD-bd_dom"/>
</dbReference>
<proteinExistence type="predicted"/>
<organism evidence="10">
    <name type="scientific">Hymenolepis diminuta</name>
    <name type="common">Rat tapeworm</name>
    <dbReference type="NCBI Taxonomy" id="6216"/>
    <lineage>
        <taxon>Eukaryota</taxon>
        <taxon>Metazoa</taxon>
        <taxon>Spiralia</taxon>
        <taxon>Lophotrochozoa</taxon>
        <taxon>Platyhelminthes</taxon>
        <taxon>Cestoda</taxon>
        <taxon>Eucestoda</taxon>
        <taxon>Cyclophyllidea</taxon>
        <taxon>Hymenolepididae</taxon>
        <taxon>Hymenolepis</taxon>
    </lineage>
</organism>
<dbReference type="Gene3D" id="2.40.30.10">
    <property type="entry name" value="Translation factors"/>
    <property type="match status" value="1"/>
</dbReference>
<dbReference type="Pfam" id="PF00970">
    <property type="entry name" value="FAD_binding_6"/>
    <property type="match status" value="1"/>
</dbReference>
<feature type="binding site" evidence="5">
    <location>
        <position position="303"/>
    </location>
    <ligand>
        <name>FAD</name>
        <dbReference type="ChEBI" id="CHEBI:57692"/>
    </ligand>
</feature>
<dbReference type="EMBL" id="UYSG01002125">
    <property type="protein sequence ID" value="VDL57147.1"/>
    <property type="molecule type" value="Genomic_DNA"/>
</dbReference>
<keyword evidence="3 5" id="KW-0274">FAD</keyword>
<gene>
    <name evidence="8" type="ORF">HDID_LOCUS4909</name>
</gene>